<dbReference type="Pfam" id="PF01070">
    <property type="entry name" value="FMN_dh"/>
    <property type="match status" value="1"/>
</dbReference>
<feature type="binding site" evidence="7">
    <location>
        <begin position="116"/>
        <end position="118"/>
    </location>
    <ligand>
        <name>FMN</name>
        <dbReference type="ChEBI" id="CHEBI:58210"/>
    </ligand>
</feature>
<dbReference type="GO" id="GO:0009060">
    <property type="term" value="P:aerobic respiration"/>
    <property type="evidence" value="ECO:0007669"/>
    <property type="project" value="TreeGrafter"/>
</dbReference>
<dbReference type="AlphaFoldDB" id="A0A225M498"/>
<dbReference type="OrthoDB" id="8717062at2"/>
<feature type="binding site" evidence="7">
    <location>
        <begin position="345"/>
        <end position="349"/>
    </location>
    <ligand>
        <name>FMN</name>
        <dbReference type="ChEBI" id="CHEBI:58210"/>
    </ligand>
</feature>
<keyword evidence="3 7" id="KW-0288">FMN</keyword>
<evidence type="ECO:0000256" key="2">
    <source>
        <dbReference type="ARBA" id="ARBA00022630"/>
    </source>
</evidence>
<feature type="active site" description="Proton acceptor" evidence="6">
    <location>
        <position position="314"/>
    </location>
</feature>
<dbReference type="InterPro" id="IPR008259">
    <property type="entry name" value="FMN_hydac_DH_AS"/>
</dbReference>
<evidence type="ECO:0000256" key="8">
    <source>
        <dbReference type="SAM" id="MobiDB-lite"/>
    </source>
</evidence>
<dbReference type="EMBL" id="NJIH01000011">
    <property type="protein sequence ID" value="OWT56164.1"/>
    <property type="molecule type" value="Genomic_DNA"/>
</dbReference>
<feature type="region of interest" description="Disordered" evidence="8">
    <location>
        <begin position="1"/>
        <end position="30"/>
    </location>
</feature>
<feature type="binding site" evidence="7">
    <location>
        <position position="166"/>
    </location>
    <ligand>
        <name>FMN</name>
        <dbReference type="ChEBI" id="CHEBI:58210"/>
    </ligand>
</feature>
<dbReference type="GO" id="GO:0005886">
    <property type="term" value="C:plasma membrane"/>
    <property type="evidence" value="ECO:0007669"/>
    <property type="project" value="TreeGrafter"/>
</dbReference>
<dbReference type="InterPro" id="IPR000262">
    <property type="entry name" value="FMN-dep_DH"/>
</dbReference>
<feature type="binding site" evidence="7">
    <location>
        <position position="290"/>
    </location>
    <ligand>
        <name>FMN</name>
        <dbReference type="ChEBI" id="CHEBI:58210"/>
    </ligand>
</feature>
<dbReference type="PROSITE" id="PS51349">
    <property type="entry name" value="FMN_HYDROXY_ACID_DH_2"/>
    <property type="match status" value="1"/>
</dbReference>
<evidence type="ECO:0000256" key="1">
    <source>
        <dbReference type="ARBA" id="ARBA00001917"/>
    </source>
</evidence>
<organism evidence="10 11">
    <name type="scientific">Candidimonas nitroreducens</name>
    <dbReference type="NCBI Taxonomy" id="683354"/>
    <lineage>
        <taxon>Bacteria</taxon>
        <taxon>Pseudomonadati</taxon>
        <taxon>Pseudomonadota</taxon>
        <taxon>Betaproteobacteria</taxon>
        <taxon>Burkholderiales</taxon>
        <taxon>Alcaligenaceae</taxon>
        <taxon>Candidimonas</taxon>
    </lineage>
</organism>
<comment type="cofactor">
    <cofactor evidence="1">
        <name>FMN</name>
        <dbReference type="ChEBI" id="CHEBI:58210"/>
    </cofactor>
</comment>
<proteinExistence type="inferred from homology"/>
<feature type="domain" description="FMN hydroxy acid dehydrogenase" evidence="9">
    <location>
        <begin position="37"/>
        <end position="419"/>
    </location>
</feature>
<dbReference type="PIRSF" id="PIRSF000138">
    <property type="entry name" value="Al-hdrx_acd_dh"/>
    <property type="match status" value="1"/>
</dbReference>
<name>A0A225M498_9BURK</name>
<dbReference type="PANTHER" id="PTHR10578">
    <property type="entry name" value="S -2-HYDROXY-ACID OXIDASE-RELATED"/>
    <property type="match status" value="1"/>
</dbReference>
<dbReference type="Gene3D" id="3.20.20.70">
    <property type="entry name" value="Aldolase class I"/>
    <property type="match status" value="1"/>
</dbReference>
<protein>
    <submittedName>
        <fullName evidence="10">Alpha-hydroxy-acid oxidizing enzyme</fullName>
    </submittedName>
</protein>
<reference evidence="11" key="1">
    <citation type="submission" date="2017-06" db="EMBL/GenBank/DDBJ databases">
        <title>Herbaspirillum phytohormonus sp. nov., isolated from the root nodule of Robinia pseudoacacia in lead-zinc mine.</title>
        <authorList>
            <person name="Fan M."/>
            <person name="Lin Y."/>
        </authorList>
    </citation>
    <scope>NUCLEOTIDE SEQUENCE [LARGE SCALE GENOMIC DNA]</scope>
    <source>
        <strain evidence="11">SC-089</strain>
    </source>
</reference>
<dbReference type="InterPro" id="IPR037396">
    <property type="entry name" value="FMN_HAD"/>
</dbReference>
<dbReference type="GO" id="GO:0010181">
    <property type="term" value="F:FMN binding"/>
    <property type="evidence" value="ECO:0007669"/>
    <property type="project" value="InterPro"/>
</dbReference>
<dbReference type="InterPro" id="IPR012133">
    <property type="entry name" value="Alpha-hydoxy_acid_DH_FMN"/>
</dbReference>
<gene>
    <name evidence="10" type="ORF">CEY11_19225</name>
</gene>
<evidence type="ECO:0000256" key="3">
    <source>
        <dbReference type="ARBA" id="ARBA00022643"/>
    </source>
</evidence>
<accession>A0A225M498</accession>
<keyword evidence="4" id="KW-0560">Oxidoreductase</keyword>
<evidence type="ECO:0000256" key="7">
    <source>
        <dbReference type="PIRSR" id="PIRSR000138-2"/>
    </source>
</evidence>
<feature type="binding site" evidence="7">
    <location>
        <position position="145"/>
    </location>
    <ligand>
        <name>FMN</name>
        <dbReference type="ChEBI" id="CHEBI:58210"/>
    </ligand>
</feature>
<sequence>MPGHGHTLFQCRRKPAPQQRVGRGRGGVSALHHPAPRRVADCYSIADLRALARRRLPRAVFDFYAGGAEDESTLRGNRAAFAALRFAPHVLVDVARVSSACELLGAPAGMPAAIAPTGAAGFGRRDADLALAKAAADYGIPYTLSSSATTAIETIAREAPGRHWFQAYVLNNQEFFWKLLERALAADYEALVITVDLPVGGKRERDFHNHFSIPFRFSTRNVLDFASRPRWALDMAMHGLPVMENLRGFEVAARSAVAIASSVGRSYDPGFDFQRLAQVRERWPRKLIVKGVCRGDDAARLAALGVDAIVVSNHGGRQLDGAVATLVALPEVLQAVAGRVPVLVDGGIRRGGDIAKALALGAHGVLLGRATLFGAVAAGEPGARRALEILQDELQRTQKLCGATLVGRFTSELLRSARGLPAPFTDPVQANSQGDLYHHLMETSYENQTV</sequence>
<feature type="binding site" evidence="7">
    <location>
        <begin position="368"/>
        <end position="369"/>
    </location>
    <ligand>
        <name>FMN</name>
        <dbReference type="ChEBI" id="CHEBI:58210"/>
    </ligand>
</feature>
<keyword evidence="2 7" id="KW-0285">Flavoprotein</keyword>
<evidence type="ECO:0000259" key="9">
    <source>
        <dbReference type="PROSITE" id="PS51349"/>
    </source>
</evidence>
<feature type="binding site" evidence="7">
    <location>
        <position position="312"/>
    </location>
    <ligand>
        <name>FMN</name>
        <dbReference type="ChEBI" id="CHEBI:58210"/>
    </ligand>
</feature>
<dbReference type="Proteomes" id="UP000214603">
    <property type="component" value="Unassembled WGS sequence"/>
</dbReference>
<feature type="binding site" evidence="7">
    <location>
        <position position="168"/>
    </location>
    <ligand>
        <name>glyoxylate</name>
        <dbReference type="ChEBI" id="CHEBI:36655"/>
    </ligand>
</feature>
<feature type="binding site" evidence="7">
    <location>
        <position position="314"/>
    </location>
    <ligand>
        <name>glyoxylate</name>
        <dbReference type="ChEBI" id="CHEBI:36655"/>
    </ligand>
</feature>
<feature type="binding site" evidence="7">
    <location>
        <position position="317"/>
    </location>
    <ligand>
        <name>glyoxylate</name>
        <dbReference type="ChEBI" id="CHEBI:36655"/>
    </ligand>
</feature>
<evidence type="ECO:0000256" key="6">
    <source>
        <dbReference type="PIRSR" id="PIRSR000138-1"/>
    </source>
</evidence>
<evidence type="ECO:0000256" key="4">
    <source>
        <dbReference type="ARBA" id="ARBA00023002"/>
    </source>
</evidence>
<feature type="binding site" evidence="7">
    <location>
        <position position="194"/>
    </location>
    <ligand>
        <name>FMN</name>
        <dbReference type="ChEBI" id="CHEBI:58210"/>
    </ligand>
</feature>
<evidence type="ECO:0000313" key="10">
    <source>
        <dbReference type="EMBL" id="OWT56164.1"/>
    </source>
</evidence>
<comment type="similarity">
    <text evidence="5">Belongs to the FMN-dependent alpha-hydroxy acid dehydrogenase family.</text>
</comment>
<feature type="binding site" evidence="7">
    <location>
        <position position="203"/>
    </location>
    <ligand>
        <name>glyoxylate</name>
        <dbReference type="ChEBI" id="CHEBI:36655"/>
    </ligand>
</feature>
<evidence type="ECO:0000256" key="5">
    <source>
        <dbReference type="ARBA" id="ARBA00024042"/>
    </source>
</evidence>
<dbReference type="PANTHER" id="PTHR10578:SF107">
    <property type="entry name" value="2-HYDROXYACID OXIDASE 1"/>
    <property type="match status" value="1"/>
</dbReference>
<dbReference type="PROSITE" id="PS00557">
    <property type="entry name" value="FMN_HYDROXY_ACID_DH_1"/>
    <property type="match status" value="1"/>
</dbReference>
<dbReference type="SUPFAM" id="SSF51395">
    <property type="entry name" value="FMN-linked oxidoreductases"/>
    <property type="match status" value="1"/>
</dbReference>
<dbReference type="GO" id="GO:0004459">
    <property type="term" value="F:L-lactate dehydrogenase (NAD+) activity"/>
    <property type="evidence" value="ECO:0007669"/>
    <property type="project" value="TreeGrafter"/>
</dbReference>
<comment type="caution">
    <text evidence="10">The sequence shown here is derived from an EMBL/GenBank/DDBJ whole genome shotgun (WGS) entry which is preliminary data.</text>
</comment>
<dbReference type="InterPro" id="IPR013785">
    <property type="entry name" value="Aldolase_TIM"/>
</dbReference>
<evidence type="ECO:0000313" key="11">
    <source>
        <dbReference type="Proteomes" id="UP000214603"/>
    </source>
</evidence>
<dbReference type="FunFam" id="3.20.20.70:FF:000029">
    <property type="entry name" value="L-lactate dehydrogenase"/>
    <property type="match status" value="1"/>
</dbReference>
<keyword evidence="11" id="KW-1185">Reference proteome</keyword>